<name>A0A1G1ZR61_9BACT</name>
<evidence type="ECO:0000313" key="2">
    <source>
        <dbReference type="EMBL" id="OGY66929.1"/>
    </source>
</evidence>
<dbReference type="Pfam" id="PF01547">
    <property type="entry name" value="SBP_bac_1"/>
    <property type="match status" value="1"/>
</dbReference>
<dbReference type="InterPro" id="IPR050490">
    <property type="entry name" value="Bact_solute-bd_prot1"/>
</dbReference>
<comment type="caution">
    <text evidence="2">The sequence shown here is derived from an EMBL/GenBank/DDBJ whole genome shotgun (WGS) entry which is preliminary data.</text>
</comment>
<dbReference type="PANTHER" id="PTHR43649:SF12">
    <property type="entry name" value="DIACETYLCHITOBIOSE BINDING PROTEIN DASA"/>
    <property type="match status" value="1"/>
</dbReference>
<evidence type="ECO:0000256" key="1">
    <source>
        <dbReference type="SAM" id="Phobius"/>
    </source>
</evidence>
<protein>
    <recommendedName>
        <fullName evidence="4">ABC transporter substrate-binding protein</fullName>
    </recommendedName>
</protein>
<dbReference type="Proteomes" id="UP000176284">
    <property type="component" value="Unassembled WGS sequence"/>
</dbReference>
<organism evidence="2 3">
    <name type="scientific">Candidatus Harrisonbacteria bacterium RIFCSPLOWO2_02_FULL_45_10c</name>
    <dbReference type="NCBI Taxonomy" id="1798410"/>
    <lineage>
        <taxon>Bacteria</taxon>
        <taxon>Candidatus Harrisoniibacteriota</taxon>
    </lineage>
</organism>
<dbReference type="EMBL" id="MHJM01000035">
    <property type="protein sequence ID" value="OGY66929.1"/>
    <property type="molecule type" value="Genomic_DNA"/>
</dbReference>
<keyword evidence="1" id="KW-0472">Membrane</keyword>
<reference evidence="2 3" key="1">
    <citation type="journal article" date="2016" name="Nat. Commun.">
        <title>Thousands of microbial genomes shed light on interconnected biogeochemical processes in an aquifer system.</title>
        <authorList>
            <person name="Anantharaman K."/>
            <person name="Brown C.T."/>
            <person name="Hug L.A."/>
            <person name="Sharon I."/>
            <person name="Castelle C.J."/>
            <person name="Probst A.J."/>
            <person name="Thomas B.C."/>
            <person name="Singh A."/>
            <person name="Wilkins M.J."/>
            <person name="Karaoz U."/>
            <person name="Brodie E.L."/>
            <person name="Williams K.H."/>
            <person name="Hubbard S.S."/>
            <person name="Banfield J.F."/>
        </authorList>
    </citation>
    <scope>NUCLEOTIDE SEQUENCE [LARGE SCALE GENOMIC DNA]</scope>
</reference>
<dbReference type="STRING" id="1798410.A3H63_02400"/>
<dbReference type="Gene3D" id="3.40.190.10">
    <property type="entry name" value="Periplasmic binding protein-like II"/>
    <property type="match status" value="1"/>
</dbReference>
<evidence type="ECO:0008006" key="4">
    <source>
        <dbReference type="Google" id="ProtNLM"/>
    </source>
</evidence>
<dbReference type="PANTHER" id="PTHR43649">
    <property type="entry name" value="ARABINOSE-BINDING PROTEIN-RELATED"/>
    <property type="match status" value="1"/>
</dbReference>
<dbReference type="SUPFAM" id="SSF53850">
    <property type="entry name" value="Periplasmic binding protein-like II"/>
    <property type="match status" value="1"/>
</dbReference>
<keyword evidence="1" id="KW-0812">Transmembrane</keyword>
<gene>
    <name evidence="2" type="ORF">A3H63_02400</name>
</gene>
<feature type="non-terminal residue" evidence="2">
    <location>
        <position position="399"/>
    </location>
</feature>
<feature type="transmembrane region" description="Helical" evidence="1">
    <location>
        <begin position="6"/>
        <end position="29"/>
    </location>
</feature>
<keyword evidence="1" id="KW-1133">Transmembrane helix</keyword>
<proteinExistence type="predicted"/>
<sequence length="399" mass="44702">MQLTSFQIKVLIGTGAFIFIVILLVTGVIPGLRKITDRPPELILTVWGIEDRNNLQEAFNRYQALRTNVGIDYEFINPETYERDIVNALAAGKGPDIIMFHRSWLPKHYNKVVPLKETQLKFKDFQELFPTVAEQDFSSQGIVYALPLYIDTLALFYNQDTFDKNGIAVTPKDWLGLQNLIPKLRQKDASGKIIKPAVAIGGSAKNIDNASDLLMLLMLQAGAKMTADDFTNATFASNVEGLFPGVDALKFYTKFSDASDIYYTWNDSLVNSLDGFSEGDLAMMFNYASKRKDVAIRNPFLNFTAAEMPQPTGADRAVNYPEYWGLAVTNNSQNPDWAWDLALYLTANEEALGSYIQATGHPPALRSMIQKYVDHPELGVFATQALSARSWPQIDKERI</sequence>
<accession>A0A1G1ZR61</accession>
<dbReference type="InterPro" id="IPR006059">
    <property type="entry name" value="SBP"/>
</dbReference>
<evidence type="ECO:0000313" key="3">
    <source>
        <dbReference type="Proteomes" id="UP000176284"/>
    </source>
</evidence>
<dbReference type="AlphaFoldDB" id="A0A1G1ZR61"/>